<reference evidence="2 3" key="1">
    <citation type="submission" date="2024-01" db="EMBL/GenBank/DDBJ databases">
        <title>The genomes of 5 underutilized Papilionoideae crops provide insights into root nodulation and disease resistanc.</title>
        <authorList>
            <person name="Yuan L."/>
        </authorList>
    </citation>
    <scope>NUCLEOTIDE SEQUENCE [LARGE SCALE GENOMIC DNA]</scope>
    <source>
        <strain evidence="2">ZHUSHIDOU_FW_LH</strain>
        <tissue evidence="2">Leaf</tissue>
    </source>
</reference>
<proteinExistence type="predicted"/>
<gene>
    <name evidence="2" type="ORF">RIF29_22908</name>
</gene>
<sequence>MKMDAEKKVVGKKRKWDEPLDNQNKIQGREEGTQCSETVNECNLDEPMPILTLSARYANTSPPPTDESALSDIPPIFEPQLLMIQPHTQRDIAANLQHQLPPNIQPPHADDEPPHFH</sequence>
<comment type="caution">
    <text evidence="2">The sequence shown here is derived from an EMBL/GenBank/DDBJ whole genome shotgun (WGS) entry which is preliminary data.</text>
</comment>
<keyword evidence="3" id="KW-1185">Reference proteome</keyword>
<dbReference type="AlphaFoldDB" id="A0AAN9I762"/>
<organism evidence="2 3">
    <name type="scientific">Crotalaria pallida</name>
    <name type="common">Smooth rattlebox</name>
    <name type="synonym">Crotalaria striata</name>
    <dbReference type="NCBI Taxonomy" id="3830"/>
    <lineage>
        <taxon>Eukaryota</taxon>
        <taxon>Viridiplantae</taxon>
        <taxon>Streptophyta</taxon>
        <taxon>Embryophyta</taxon>
        <taxon>Tracheophyta</taxon>
        <taxon>Spermatophyta</taxon>
        <taxon>Magnoliopsida</taxon>
        <taxon>eudicotyledons</taxon>
        <taxon>Gunneridae</taxon>
        <taxon>Pentapetalae</taxon>
        <taxon>rosids</taxon>
        <taxon>fabids</taxon>
        <taxon>Fabales</taxon>
        <taxon>Fabaceae</taxon>
        <taxon>Papilionoideae</taxon>
        <taxon>50 kb inversion clade</taxon>
        <taxon>genistoids sensu lato</taxon>
        <taxon>core genistoids</taxon>
        <taxon>Crotalarieae</taxon>
        <taxon>Crotalaria</taxon>
    </lineage>
</organism>
<accession>A0AAN9I762</accession>
<evidence type="ECO:0000313" key="3">
    <source>
        <dbReference type="Proteomes" id="UP001372338"/>
    </source>
</evidence>
<feature type="compositionally biased region" description="Basic and acidic residues" evidence="1">
    <location>
        <begin position="108"/>
        <end position="117"/>
    </location>
</feature>
<protein>
    <submittedName>
        <fullName evidence="2">Uncharacterized protein</fullName>
    </submittedName>
</protein>
<dbReference type="Proteomes" id="UP001372338">
    <property type="component" value="Unassembled WGS sequence"/>
</dbReference>
<name>A0AAN9I762_CROPI</name>
<feature type="region of interest" description="Disordered" evidence="1">
    <location>
        <begin position="1"/>
        <end position="34"/>
    </location>
</feature>
<feature type="region of interest" description="Disordered" evidence="1">
    <location>
        <begin position="94"/>
        <end position="117"/>
    </location>
</feature>
<dbReference type="EMBL" id="JAYWIO010000004">
    <property type="protein sequence ID" value="KAK7270038.1"/>
    <property type="molecule type" value="Genomic_DNA"/>
</dbReference>
<evidence type="ECO:0000256" key="1">
    <source>
        <dbReference type="SAM" id="MobiDB-lite"/>
    </source>
</evidence>
<evidence type="ECO:0000313" key="2">
    <source>
        <dbReference type="EMBL" id="KAK7270038.1"/>
    </source>
</evidence>